<reference evidence="3" key="1">
    <citation type="submission" date="2017-04" db="EMBL/GenBank/DDBJ databases">
        <title>Function of individual gut microbiota members based on whole genome sequencing of pure cultures obtained from chicken caecum.</title>
        <authorList>
            <person name="Medvecky M."/>
            <person name="Cejkova D."/>
            <person name="Polansky O."/>
            <person name="Karasova D."/>
            <person name="Kubasova T."/>
            <person name="Cizek A."/>
            <person name="Rychlik I."/>
        </authorList>
    </citation>
    <scope>NUCLEOTIDE SEQUENCE [LARGE SCALE GENOMIC DNA]</scope>
    <source>
        <strain evidence="3">An273</strain>
    </source>
</reference>
<dbReference type="SUPFAM" id="SSF51735">
    <property type="entry name" value="NAD(P)-binding Rossmann-fold domains"/>
    <property type="match status" value="1"/>
</dbReference>
<comment type="caution">
    <text evidence="2">The sequence shown here is derived from an EMBL/GenBank/DDBJ whole genome shotgun (WGS) entry which is preliminary data.</text>
</comment>
<dbReference type="EMBL" id="NFJD01000004">
    <property type="protein sequence ID" value="OUO56182.1"/>
    <property type="molecule type" value="Genomic_DNA"/>
</dbReference>
<dbReference type="PANTHER" id="PTHR33303:SF2">
    <property type="entry name" value="COA-BINDING DOMAIN-CONTAINING PROTEIN"/>
    <property type="match status" value="1"/>
</dbReference>
<feature type="domain" description="CoA-binding" evidence="1">
    <location>
        <begin position="1"/>
        <end position="93"/>
    </location>
</feature>
<dbReference type="SMART" id="SM00881">
    <property type="entry name" value="CoA_binding"/>
    <property type="match status" value="1"/>
</dbReference>
<dbReference type="RefSeq" id="WP_087289006.1">
    <property type="nucleotide sequence ID" value="NZ_NFJD01000004.1"/>
</dbReference>
<dbReference type="InterPro" id="IPR003781">
    <property type="entry name" value="CoA-bd"/>
</dbReference>
<name>A0A1Y4DC76_9BACT</name>
<dbReference type="Proteomes" id="UP000196368">
    <property type="component" value="Unassembled WGS sequence"/>
</dbReference>
<dbReference type="PANTHER" id="PTHR33303">
    <property type="entry name" value="CYTOPLASMIC PROTEIN-RELATED"/>
    <property type="match status" value="1"/>
</dbReference>
<evidence type="ECO:0000313" key="3">
    <source>
        <dbReference type="Proteomes" id="UP000196368"/>
    </source>
</evidence>
<gene>
    <name evidence="2" type="ORF">B5F75_06080</name>
</gene>
<dbReference type="InterPro" id="IPR036291">
    <property type="entry name" value="NAD(P)-bd_dom_sf"/>
</dbReference>
<proteinExistence type="predicted"/>
<evidence type="ECO:0000313" key="2">
    <source>
        <dbReference type="EMBL" id="OUO56182.1"/>
    </source>
</evidence>
<protein>
    <recommendedName>
        <fullName evidence="1">CoA-binding domain-containing protein</fullName>
    </recommendedName>
</protein>
<evidence type="ECO:0000259" key="1">
    <source>
        <dbReference type="SMART" id="SM00881"/>
    </source>
</evidence>
<sequence>MYENKTIAVFGVSADPSKYGYKIFKTLLDKGFRVFGINPKGGQVAGQTVFKELAFLPVKPDVAIMVIPPAALEGAVRQCAAAGVKEIWFQPGAQSAQAHEQAVNAGMEAVDSCFMADNGLW</sequence>
<dbReference type="OrthoDB" id="9804695at2"/>
<keyword evidence="3" id="KW-1185">Reference proteome</keyword>
<dbReference type="Pfam" id="PF13380">
    <property type="entry name" value="CoA_binding_2"/>
    <property type="match status" value="1"/>
</dbReference>
<accession>A0A1Y4DC76</accession>
<dbReference type="AlphaFoldDB" id="A0A1Y4DC76"/>
<dbReference type="Gene3D" id="3.40.50.720">
    <property type="entry name" value="NAD(P)-binding Rossmann-like Domain"/>
    <property type="match status" value="1"/>
</dbReference>
<organism evidence="2 3">
    <name type="scientific">Candidatus Avelusimicrobium gallicola</name>
    <dbReference type="NCBI Taxonomy" id="2562704"/>
    <lineage>
        <taxon>Bacteria</taxon>
        <taxon>Pseudomonadati</taxon>
        <taxon>Elusimicrobiota</taxon>
        <taxon>Elusimicrobia</taxon>
        <taxon>Elusimicrobiales</taxon>
        <taxon>Elusimicrobiaceae</taxon>
        <taxon>Candidatus Avelusimicrobium</taxon>
    </lineage>
</organism>